<dbReference type="AlphaFoldDB" id="A0A5S5D6M9"/>
<feature type="region of interest" description="Disordered" evidence="6">
    <location>
        <begin position="195"/>
        <end position="226"/>
    </location>
</feature>
<evidence type="ECO:0000256" key="1">
    <source>
        <dbReference type="ARBA" id="ARBA00004141"/>
    </source>
</evidence>
<keyword evidence="3 7" id="KW-0812">Transmembrane</keyword>
<accession>A0A5S5D6M9</accession>
<evidence type="ECO:0000256" key="6">
    <source>
        <dbReference type="SAM" id="MobiDB-lite"/>
    </source>
</evidence>
<dbReference type="EMBL" id="VNHW01000001">
    <property type="protein sequence ID" value="TYP90299.1"/>
    <property type="molecule type" value="Genomic_DNA"/>
</dbReference>
<comment type="similarity">
    <text evidence="2">Belongs to the acetate uptake transporter (AceTr) (TC 2.A.96) family.</text>
</comment>
<feature type="transmembrane region" description="Helical" evidence="7">
    <location>
        <begin position="25"/>
        <end position="45"/>
    </location>
</feature>
<dbReference type="Proteomes" id="UP000322499">
    <property type="component" value="Unassembled WGS sequence"/>
</dbReference>
<evidence type="ECO:0000256" key="5">
    <source>
        <dbReference type="ARBA" id="ARBA00023136"/>
    </source>
</evidence>
<feature type="transmembrane region" description="Helical" evidence="7">
    <location>
        <begin position="79"/>
        <end position="97"/>
    </location>
</feature>
<evidence type="ECO:0000256" key="7">
    <source>
        <dbReference type="SAM" id="Phobius"/>
    </source>
</evidence>
<keyword evidence="5 7" id="KW-0472">Membrane</keyword>
<comment type="subcellular location">
    <subcellularLocation>
        <location evidence="1">Membrane</location>
        <topology evidence="1">Multi-pass membrane protein</topology>
    </subcellularLocation>
</comment>
<evidence type="ECO:0000313" key="8">
    <source>
        <dbReference type="EMBL" id="TYP90299.1"/>
    </source>
</evidence>
<protein>
    <recommendedName>
        <fullName evidence="10">GPR1/FUN34/yaaH family protein</fullName>
    </recommendedName>
</protein>
<organism evidence="8 9">
    <name type="scientific">Blastococcus xanthinilyticus</name>
    <dbReference type="NCBI Taxonomy" id="1564164"/>
    <lineage>
        <taxon>Bacteria</taxon>
        <taxon>Bacillati</taxon>
        <taxon>Actinomycetota</taxon>
        <taxon>Actinomycetes</taxon>
        <taxon>Geodermatophilales</taxon>
        <taxon>Geodermatophilaceae</taxon>
        <taxon>Blastococcus</taxon>
    </lineage>
</organism>
<dbReference type="Pfam" id="PF01184">
    <property type="entry name" value="Gpr1_Fun34_YaaH"/>
    <property type="match status" value="1"/>
</dbReference>
<sequence length="226" mass="22637">MTADGAAGAAGTRVVLRPLATPLPLGFLALALATTMFSAVQLGWIDADQGRVASYTALFATVPLQLLASVFGFLSRDPVAATGMGILSGTWAIAGLTTLTNPPGAASQGLGVLLIVAGAAMFVPAVVALSSKIVPAAVMGLAGTRFIVTGVYELTSSSAWKATAGWVGVALAALALYAALALELEGGQEKTVLPLGRRGPGRSAMAGEGPLAPEELVEEAGVRPQL</sequence>
<evidence type="ECO:0000256" key="3">
    <source>
        <dbReference type="ARBA" id="ARBA00022692"/>
    </source>
</evidence>
<dbReference type="RefSeq" id="WP_166531100.1">
    <property type="nucleotide sequence ID" value="NZ_VNHW01000001.1"/>
</dbReference>
<dbReference type="GO" id="GO:0016020">
    <property type="term" value="C:membrane"/>
    <property type="evidence" value="ECO:0007669"/>
    <property type="project" value="UniProtKB-SubCell"/>
</dbReference>
<reference evidence="8 9" key="1">
    <citation type="submission" date="2019-07" db="EMBL/GenBank/DDBJ databases">
        <title>Genomic Encyclopedia of Archaeal and Bacterial Type Strains, Phase II (KMG-II): from individual species to whole genera.</title>
        <authorList>
            <person name="Goeker M."/>
        </authorList>
    </citation>
    <scope>NUCLEOTIDE SEQUENCE [LARGE SCALE GENOMIC DNA]</scope>
    <source>
        <strain evidence="8 9">DSM 46842</strain>
    </source>
</reference>
<gene>
    <name evidence="8" type="ORF">BD833_10117</name>
</gene>
<dbReference type="InterPro" id="IPR000791">
    <property type="entry name" value="Gpr1/Fun34/SatP-like"/>
</dbReference>
<keyword evidence="9" id="KW-1185">Reference proteome</keyword>
<evidence type="ECO:0000313" key="9">
    <source>
        <dbReference type="Proteomes" id="UP000322499"/>
    </source>
</evidence>
<keyword evidence="4 7" id="KW-1133">Transmembrane helix</keyword>
<proteinExistence type="inferred from homology"/>
<evidence type="ECO:0000256" key="2">
    <source>
        <dbReference type="ARBA" id="ARBA00005587"/>
    </source>
</evidence>
<feature type="transmembrane region" description="Helical" evidence="7">
    <location>
        <begin position="109"/>
        <end position="127"/>
    </location>
</feature>
<comment type="caution">
    <text evidence="8">The sequence shown here is derived from an EMBL/GenBank/DDBJ whole genome shotgun (WGS) entry which is preliminary data.</text>
</comment>
<evidence type="ECO:0008006" key="10">
    <source>
        <dbReference type="Google" id="ProtNLM"/>
    </source>
</evidence>
<feature type="transmembrane region" description="Helical" evidence="7">
    <location>
        <begin position="164"/>
        <end position="182"/>
    </location>
</feature>
<evidence type="ECO:0000256" key="4">
    <source>
        <dbReference type="ARBA" id="ARBA00022989"/>
    </source>
</evidence>
<feature type="transmembrane region" description="Helical" evidence="7">
    <location>
        <begin position="52"/>
        <end position="73"/>
    </location>
</feature>
<name>A0A5S5D6M9_9ACTN</name>